<feature type="compositionally biased region" description="Basic residues" evidence="2">
    <location>
        <begin position="1"/>
        <end position="10"/>
    </location>
</feature>
<dbReference type="AlphaFoldDB" id="A0A0W8DG53"/>
<evidence type="ECO:0000256" key="2">
    <source>
        <dbReference type="SAM" id="MobiDB-lite"/>
    </source>
</evidence>
<protein>
    <submittedName>
        <fullName evidence="3">Uncharacterized protein</fullName>
    </submittedName>
</protein>
<evidence type="ECO:0000313" key="3">
    <source>
        <dbReference type="EMBL" id="KUF95351.1"/>
    </source>
</evidence>
<dbReference type="PANTHER" id="PTHR46108:SF4">
    <property type="entry name" value="BLUE CHEESE"/>
    <property type="match status" value="1"/>
</dbReference>
<dbReference type="Proteomes" id="UP000054636">
    <property type="component" value="Unassembled WGS sequence"/>
</dbReference>
<keyword evidence="1" id="KW-0853">WD repeat</keyword>
<sequence length="655" mass="71794">MKRVFHRRGRSPSASSPSGSPRHASPSTGSPRRAASASAKTFDSKNGCELAEKRAKVAVGSLHAKVVTFATSALPGSQQEALHYLYNVLVGGVQASESVENGRKLLNERDTNTLISVSAQRLRGYFSRALELFNAGRLDGKVHTKFLLYTEKEERDRILQLLRVLKALLVIGDNTQALLLVGERIPSTFVKVVKALSDGGSAEDAQEGLVRIILDVLALLVTSPEVVQELNESSTLHRIFHLAFAEETLQIAVLKKTNLIARAIEHLDDYSEMAQQTIMSVLSAIAIEAKMIPYVELECINAFIRKDTFQRSSIHALLAFIANLIRFDEVYHQVLRSVGLVSTIVALFLDQTNAVCSDAGATQIRVEYPTSTVRAGQPNGVSDPVSADEQLIISLMASHCHQRARRRSSCRTATSRSDYLVLIDIMKMFVDGSRSNTAAMDEKHFEHTLCGLPMLESVCMLIGNATFQLEGLALWASILQLSLVLQEDSVVLRNVINSLLQAIRYVTLAAYFPQDGDVALVFPGSLEVLQGALEYIESLLRPKSASTTAMTKLGDHDGACIEETSMKERIIGALLDCDIIVSLLGVLCAVTKKWELNGTPTSSNDAAVSYSVVMMSLQSIYSIVATNAEAEQQMCRYESNWVYSRTFLCFIVANL</sequence>
<reference evidence="3 4" key="1">
    <citation type="submission" date="2015-11" db="EMBL/GenBank/DDBJ databases">
        <title>Genomes and virulence difference between two physiological races of Phytophthora nicotianae.</title>
        <authorList>
            <person name="Liu H."/>
            <person name="Ma X."/>
            <person name="Yu H."/>
            <person name="Fang D."/>
            <person name="Li Y."/>
            <person name="Wang X."/>
            <person name="Wang W."/>
            <person name="Dong Y."/>
            <person name="Xiao B."/>
        </authorList>
    </citation>
    <scope>NUCLEOTIDE SEQUENCE [LARGE SCALE GENOMIC DNA]</scope>
    <source>
        <strain evidence="4">race 1</strain>
    </source>
</reference>
<proteinExistence type="predicted"/>
<dbReference type="InterPro" id="IPR051944">
    <property type="entry name" value="BEACH_domain_protein"/>
</dbReference>
<evidence type="ECO:0000313" key="4">
    <source>
        <dbReference type="Proteomes" id="UP000054636"/>
    </source>
</evidence>
<accession>A0A0W8DG53</accession>
<dbReference type="PANTHER" id="PTHR46108">
    <property type="entry name" value="BLUE CHEESE"/>
    <property type="match status" value="1"/>
</dbReference>
<feature type="region of interest" description="Disordered" evidence="2">
    <location>
        <begin position="1"/>
        <end position="41"/>
    </location>
</feature>
<gene>
    <name evidence="3" type="ORF">AM588_10010017</name>
</gene>
<organism evidence="3 4">
    <name type="scientific">Phytophthora nicotianae</name>
    <name type="common">Potato buckeye rot agent</name>
    <name type="synonym">Phytophthora parasitica</name>
    <dbReference type="NCBI Taxonomy" id="4792"/>
    <lineage>
        <taxon>Eukaryota</taxon>
        <taxon>Sar</taxon>
        <taxon>Stramenopiles</taxon>
        <taxon>Oomycota</taxon>
        <taxon>Peronosporomycetes</taxon>
        <taxon>Peronosporales</taxon>
        <taxon>Peronosporaceae</taxon>
        <taxon>Phytophthora</taxon>
    </lineage>
</organism>
<comment type="caution">
    <text evidence="3">The sequence shown here is derived from an EMBL/GenBank/DDBJ whole genome shotgun (WGS) entry which is preliminary data.</text>
</comment>
<name>A0A0W8DG53_PHYNI</name>
<dbReference type="EMBL" id="LNFP01000230">
    <property type="protein sequence ID" value="KUF95351.1"/>
    <property type="molecule type" value="Genomic_DNA"/>
</dbReference>
<feature type="compositionally biased region" description="Low complexity" evidence="2">
    <location>
        <begin position="11"/>
        <end position="27"/>
    </location>
</feature>
<evidence type="ECO:0000256" key="1">
    <source>
        <dbReference type="ARBA" id="ARBA00022574"/>
    </source>
</evidence>